<comment type="similarity">
    <text evidence="3 8">Belongs to the COA3 family.</text>
</comment>
<feature type="transmembrane region" description="Helical" evidence="8">
    <location>
        <begin position="83"/>
        <end position="102"/>
    </location>
</feature>
<dbReference type="Proteomes" id="UP000694393">
    <property type="component" value="Unplaced"/>
</dbReference>
<evidence type="ECO:0000256" key="5">
    <source>
        <dbReference type="ARBA" id="ARBA00022989"/>
    </source>
</evidence>
<dbReference type="Pfam" id="PF09813">
    <property type="entry name" value="Coa3_cc"/>
    <property type="match status" value="1"/>
</dbReference>
<dbReference type="InterPro" id="IPR041752">
    <property type="entry name" value="Coa3"/>
</dbReference>
<comment type="subcellular location">
    <subcellularLocation>
        <location evidence="2">Mitochondrion membrane</location>
        <topology evidence="2">Single-pass membrane protein</topology>
    </subcellularLocation>
</comment>
<keyword evidence="4 8" id="KW-0812">Transmembrane</keyword>
<evidence type="ECO:0000256" key="7">
    <source>
        <dbReference type="ARBA" id="ARBA00023136"/>
    </source>
</evidence>
<evidence type="ECO:0000256" key="2">
    <source>
        <dbReference type="ARBA" id="ARBA00004304"/>
    </source>
</evidence>
<dbReference type="GO" id="GO:0033617">
    <property type="term" value="P:mitochondrial respiratory chain complex IV assembly"/>
    <property type="evidence" value="ECO:0007669"/>
    <property type="project" value="UniProtKB-UniRule"/>
</dbReference>
<protein>
    <recommendedName>
        <fullName evidence="8">Cytochrome c oxidase assembly factor 3</fullName>
    </recommendedName>
</protein>
<evidence type="ECO:0000256" key="4">
    <source>
        <dbReference type="ARBA" id="ARBA00022692"/>
    </source>
</evidence>
<keyword evidence="6 8" id="KW-0496">Mitochondrion</keyword>
<dbReference type="PANTHER" id="PTHR15642">
    <property type="entry name" value="CYTOCHROME C OXIDASE ASSEMBLY FACTOR 3, MITOCHONDRIAL"/>
    <property type="match status" value="1"/>
</dbReference>
<dbReference type="AlphaFoldDB" id="A0A8C8RC04"/>
<keyword evidence="12" id="KW-1185">Reference proteome</keyword>
<comment type="subunit">
    <text evidence="8">Component of 250-400 kDa complexes called cytochrome oxidase assembly intermediates or COA complexes.</text>
</comment>
<evidence type="ECO:0000256" key="8">
    <source>
        <dbReference type="RuleBase" id="RU367056"/>
    </source>
</evidence>
<feature type="domain" description="Cytochrome c oxidase assembly factor 3 mitochondrial coiled-coil" evidence="10">
    <location>
        <begin position="75"/>
        <end position="116"/>
    </location>
</feature>
<comment type="function">
    <text evidence="8">Required for assembly of cytochrome c oxidase (complex IV).</text>
</comment>
<name>A0A8C8RC04_9SAUR</name>
<evidence type="ECO:0000256" key="3">
    <source>
        <dbReference type="ARBA" id="ARBA00007035"/>
    </source>
</evidence>
<reference evidence="11" key="2">
    <citation type="submission" date="2025-09" db="UniProtKB">
        <authorList>
            <consortium name="Ensembl"/>
        </authorList>
    </citation>
    <scope>IDENTIFICATION</scope>
</reference>
<reference evidence="11" key="1">
    <citation type="submission" date="2025-08" db="UniProtKB">
        <authorList>
            <consortium name="Ensembl"/>
        </authorList>
    </citation>
    <scope>IDENTIFICATION</scope>
</reference>
<evidence type="ECO:0000313" key="12">
    <source>
        <dbReference type="Proteomes" id="UP000694393"/>
    </source>
</evidence>
<keyword evidence="7 8" id="KW-0472">Membrane</keyword>
<evidence type="ECO:0000256" key="1">
    <source>
        <dbReference type="ARBA" id="ARBA00003429"/>
    </source>
</evidence>
<feature type="region of interest" description="Disordered" evidence="9">
    <location>
        <begin position="34"/>
        <end position="63"/>
    </location>
</feature>
<dbReference type="PANTHER" id="PTHR15642:SF3">
    <property type="entry name" value="CYTOCHROME C OXIDASE ASSEMBLY FACTOR 3 HOMOLOG, MITOCHONDRIAL"/>
    <property type="match status" value="1"/>
</dbReference>
<dbReference type="GO" id="GO:0005743">
    <property type="term" value="C:mitochondrial inner membrane"/>
    <property type="evidence" value="ECO:0007669"/>
    <property type="project" value="UniProtKB-UniRule"/>
</dbReference>
<evidence type="ECO:0000256" key="6">
    <source>
        <dbReference type="ARBA" id="ARBA00023128"/>
    </source>
</evidence>
<keyword evidence="8" id="KW-0999">Mitochondrion inner membrane</keyword>
<keyword evidence="5 8" id="KW-1133">Transmembrane helix</keyword>
<dbReference type="Ensembl" id="ENSPCET00000003455.1">
    <property type="protein sequence ID" value="ENSPCEP00000003345.1"/>
    <property type="gene ID" value="ENSPCEG00000002687.1"/>
</dbReference>
<feature type="compositionally biased region" description="Basic and acidic residues" evidence="9">
    <location>
        <begin position="51"/>
        <end position="63"/>
    </location>
</feature>
<sequence>MLLVARSGYDDRECRSRVIWAQMLRSVYGGSDSAGKMAAPQGQGGDSAAELGKRIDPVRRPELSPEEMHQLALKKRRLLGRNVLTMLGLGALVAGIYGYTIYKISQEQFLDELEQEVESARAQSPKTPSN</sequence>
<accession>A0A8C8RC04</accession>
<evidence type="ECO:0000256" key="9">
    <source>
        <dbReference type="SAM" id="MobiDB-lite"/>
    </source>
</evidence>
<proteinExistence type="inferred from homology"/>
<evidence type="ECO:0000259" key="10">
    <source>
        <dbReference type="Pfam" id="PF09813"/>
    </source>
</evidence>
<organism evidence="11 12">
    <name type="scientific">Pelusios castaneus</name>
    <name type="common">West African mud turtle</name>
    <dbReference type="NCBI Taxonomy" id="367368"/>
    <lineage>
        <taxon>Eukaryota</taxon>
        <taxon>Metazoa</taxon>
        <taxon>Chordata</taxon>
        <taxon>Craniata</taxon>
        <taxon>Vertebrata</taxon>
        <taxon>Euteleostomi</taxon>
        <taxon>Archelosauria</taxon>
        <taxon>Testudinata</taxon>
        <taxon>Testudines</taxon>
        <taxon>Pleurodira</taxon>
        <taxon>Pelomedusidae</taxon>
        <taxon>Pelusios</taxon>
    </lineage>
</organism>
<dbReference type="InterPro" id="IPR018628">
    <property type="entry name" value="Coa3_CC"/>
</dbReference>
<comment type="function">
    <text evidence="1">Core component of the MITRAC (mitochondrial translation regulation assembly intermediate of cytochrome c oxidase complex) complex, that regulates cytochrome c oxidase assembly. MITRAC complexes regulate both translation of mitochondrial encoded components and assembly of nuclear-encoded components imported in mitochondrion. Required for efficient translation of MT-CO1 and mitochondrial respiratory chain complex IV assembly.</text>
</comment>
<evidence type="ECO:0000313" key="11">
    <source>
        <dbReference type="Ensembl" id="ENSPCEP00000003345.1"/>
    </source>
</evidence>